<dbReference type="VEuPathDB" id="CryptoDB:Vbra_9429"/>
<feature type="region of interest" description="Disordered" evidence="1">
    <location>
        <begin position="118"/>
        <end position="151"/>
    </location>
</feature>
<evidence type="ECO:0000313" key="2">
    <source>
        <dbReference type="EMBL" id="CEM16638.1"/>
    </source>
</evidence>
<dbReference type="InParanoid" id="A0A0G4FQC3"/>
<accession>A0A0G4FQC3</accession>
<feature type="region of interest" description="Disordered" evidence="1">
    <location>
        <begin position="1"/>
        <end position="28"/>
    </location>
</feature>
<dbReference type="PhylomeDB" id="A0A0G4FQC3"/>
<protein>
    <submittedName>
        <fullName evidence="2">Uncharacterized protein</fullName>
    </submittedName>
</protein>
<dbReference type="Proteomes" id="UP000041254">
    <property type="component" value="Unassembled WGS sequence"/>
</dbReference>
<name>A0A0G4FQC3_VITBC</name>
<evidence type="ECO:0000256" key="1">
    <source>
        <dbReference type="SAM" id="MobiDB-lite"/>
    </source>
</evidence>
<gene>
    <name evidence="2" type="ORF">Vbra_9429</name>
</gene>
<sequence length="782" mass="83991">MDVSSDGGPAPSRGEEGGGSGGDKDSLRDVIDKIHSVTSRMAESSQAAKVRIAHADSNKQGCATLAGRLSGVLKTLTDVDSMLSDELAQIPSVDHNTTRKGGDRKTFRWLYNVSDSRTAGVSESSDETDRAAQHSKAVSVGDGKRSRVGTSSPAAAGAAAASSDGGCSIGASDATAAAAARLRGAQSRQLTQDYGRPCLPGLPEGVMGHMGSFMTTRTATARLTRVNKETRQKATDDTFGVFRHFSMTKDEEAKYQAIRKLKDLKHLGKIRTAHVEASGVVPCVVELLERSSATLKELYVSPDDKVHNGDTYVDKDGTPIPPARPAGVATPFPSLTHMNIQSNVWLDHISVRRWALPALTSLRVSNPAQWDGSAPEWNGSLASLMHLVETAPAIERLEAERIWCDDSKWGEFTAALGRCPQIKTIAGLDVGFGRLNALKQALDRHWAKPEKKAVRKKLGLVVSSTIIGADCREEAADLGVTSKWAAEVNCELEWRPAGELVIDCSEEASAASSAPHGVFGEVVGQLVAKATSVTLRLGGSPLHPSWRDKLIFPNAKSLSLQPVYGASTSAVVASIPEWLTERDGAGQIAASRCFPAVEQLDMYFQFLSFSDLPSAPSKLSRLVGGLRALKRVAFRCLSSLAVGCELLSYVSVGQLDEVEIAEPLSREWPASVPAEWNFRSPPIERLVPPHPDGVLVDEWPSKAGVQSFLQLVSTLRPASVDLTATLRDHELEGEDGASRLQAAHSFAWECYDRTKALYTMTGGSCEQVSQERHRLTMQLAAK</sequence>
<evidence type="ECO:0000313" key="3">
    <source>
        <dbReference type="Proteomes" id="UP000041254"/>
    </source>
</evidence>
<proteinExistence type="predicted"/>
<keyword evidence="3" id="KW-1185">Reference proteome</keyword>
<organism evidence="2 3">
    <name type="scientific">Vitrella brassicaformis (strain CCMP3155)</name>
    <dbReference type="NCBI Taxonomy" id="1169540"/>
    <lineage>
        <taxon>Eukaryota</taxon>
        <taxon>Sar</taxon>
        <taxon>Alveolata</taxon>
        <taxon>Colpodellida</taxon>
        <taxon>Vitrellaceae</taxon>
        <taxon>Vitrella</taxon>
    </lineage>
</organism>
<dbReference type="EMBL" id="CDMY01000479">
    <property type="protein sequence ID" value="CEM16638.1"/>
    <property type="molecule type" value="Genomic_DNA"/>
</dbReference>
<reference evidence="2 3" key="1">
    <citation type="submission" date="2014-11" db="EMBL/GenBank/DDBJ databases">
        <authorList>
            <person name="Zhu J."/>
            <person name="Qi W."/>
            <person name="Song R."/>
        </authorList>
    </citation>
    <scope>NUCLEOTIDE SEQUENCE [LARGE SCALE GENOMIC DNA]</scope>
</reference>
<dbReference type="AlphaFoldDB" id="A0A0G4FQC3"/>